<dbReference type="CDD" id="cd04486">
    <property type="entry name" value="YhcR_OBF_like"/>
    <property type="match status" value="1"/>
</dbReference>
<dbReference type="PROSITE" id="PS51841">
    <property type="entry name" value="LTD"/>
    <property type="match status" value="1"/>
</dbReference>
<dbReference type="Gene3D" id="3.60.10.10">
    <property type="entry name" value="Endonuclease/exonuclease/phosphatase"/>
    <property type="match status" value="1"/>
</dbReference>
<evidence type="ECO:0000256" key="2">
    <source>
        <dbReference type="SAM" id="SignalP"/>
    </source>
</evidence>
<dbReference type="RefSeq" id="WP_023403342.1">
    <property type="nucleotide sequence ID" value="NZ_BAUJ01000013.1"/>
</dbReference>
<dbReference type="Proteomes" id="UP000017800">
    <property type="component" value="Unassembled WGS sequence"/>
</dbReference>
<dbReference type="PANTHER" id="PTHR42834">
    <property type="entry name" value="ENDONUCLEASE/EXONUCLEASE/PHOSPHATASE FAMILY PROTEIN (AFU_ORTHOLOGUE AFUA_3G09210)"/>
    <property type="match status" value="1"/>
</dbReference>
<dbReference type="InterPro" id="IPR005135">
    <property type="entry name" value="Endo/exonuclease/phosphatase"/>
</dbReference>
<gene>
    <name evidence="4" type="ORF">VHA01S_013_00030</name>
</gene>
<feature type="chain" id="PRO_5004733151" description="LTD domain-containing protein" evidence="2">
    <location>
        <begin position="22"/>
        <end position="905"/>
    </location>
</feature>
<reference evidence="4 5" key="2">
    <citation type="submission" date="2013-11" db="EMBL/GenBank/DDBJ databases">
        <title>Whole genome shotgun sequence of Vibrio halioticoli NBRC 102217.</title>
        <authorList>
            <person name="Isaki S."/>
            <person name="Kimura A."/>
            <person name="Ohji S."/>
            <person name="Hosoyama A."/>
            <person name="Fujita N."/>
            <person name="Hashimoto M."/>
            <person name="Hosoyama Y."/>
            <person name="Yamazoe A."/>
        </authorList>
    </citation>
    <scope>NUCLEOTIDE SEQUENCE [LARGE SCALE GENOMIC DNA]</scope>
    <source>
        <strain evidence="4 5">NBRC 102217</strain>
    </source>
</reference>
<keyword evidence="2" id="KW-0732">Signal</keyword>
<feature type="domain" description="LTD" evidence="3">
    <location>
        <begin position="8"/>
        <end position="129"/>
    </location>
</feature>
<evidence type="ECO:0000259" key="3">
    <source>
        <dbReference type="PROSITE" id="PS51841"/>
    </source>
</evidence>
<keyword evidence="5" id="KW-1185">Reference proteome</keyword>
<sequence>MNKIKMAWTLPCLLAAGGANANIIISEVVEGSGNNKAIEIANIGDSAVTLDGYLLQKETNFGGTWAPNFALDGITLQPFETYVVGNSSAVADLNALFDDVNNTLVNFNGNDPLRLVLNGEVIDLFGPSGEPEEYFHDERTLVRCDYSADGTWNESQWLTFPQNDWSDIGNIAASCDSGEAPEAPVGEEATIAQLQGEGQWSPYTDPANYQFESEETFVVKGVVTHVQSSNLDNDLLTGFFMQDPADTTTNASNGIFVNATVSNIKVGDEVAVTAKVQEHYSWTQLGSTSARAFVEVLGEGENIEPTTITALESDEDFEQTLERYEGMLVRVNAETDMHVARTFGFDYSAYRNNMVLAHQSVNYHPNQLNTPLTDDAAEQDASNADRRLFVESSMDAADGVVPWYPNFAKDNGTGTSDDYIRVGAQLSEEGLTGVLGYSYSEYRLYVHNTADNSTFVENERSQAPNLEEGDLVVSSFNVLNFFNSPFGGRDNPTNSNRGAESVAEFDMQLEKIVSALVAIDADIYGLIEIENNGFDENSAIHVLVEALNSHLDEADQYKIAMPSDLEGEGFVGTDAITNKIIYRPSTTTLNDTYVIELPQQHVTENGSTKSAYQRDAFTASFAVENAEKDLVISTNHFKSKGSTCWEDEATADQENDVNLQGSCEHFRVSAAYQLAQELNKIDGYKVVMGDLNSYGQEDAILVLTNRDNAPADYEIHAARNTYIGGDATNGTLLHGEEGALIEESFDYLDIVEELKPKTYSYSYNDTMGTLDYVLVDNELKDFVVDAEVWSINAVESTLFEYANQYTGDLVKFNDAYRSSDHDPTIVVFAFNNNDEGSEDGDDNAPEGDDGSEDGDNNTPEGDNGSDNDSQEGGDVQGSSGGSFDFLTLMLILSGFFVRGRARRNV</sequence>
<dbReference type="InterPro" id="IPR036691">
    <property type="entry name" value="Endo/exonu/phosph_ase_sf"/>
</dbReference>
<dbReference type="Pfam" id="PF03372">
    <property type="entry name" value="Exo_endo_phos"/>
    <property type="match status" value="1"/>
</dbReference>
<dbReference type="InterPro" id="IPR036415">
    <property type="entry name" value="Lamin_tail_dom_sf"/>
</dbReference>
<dbReference type="Pfam" id="PF00932">
    <property type="entry name" value="LTD"/>
    <property type="match status" value="1"/>
</dbReference>
<reference evidence="4 5" key="1">
    <citation type="submission" date="2013-10" db="EMBL/GenBank/DDBJ databases">
        <authorList>
            <person name="Ichikawa N."/>
            <person name="Kimura A."/>
            <person name="Ohji S."/>
            <person name="Hosoyama A."/>
            <person name="Fujita N."/>
        </authorList>
    </citation>
    <scope>NUCLEOTIDE SEQUENCE [LARGE SCALE GENOMIC DNA]</scope>
    <source>
        <strain evidence="4 5">NBRC 102217</strain>
    </source>
</reference>
<dbReference type="InterPro" id="IPR001322">
    <property type="entry name" value="Lamin_tail_dom"/>
</dbReference>
<proteinExistence type="predicted"/>
<name>V5FGH1_9VIBR</name>
<comment type="caution">
    <text evidence="4">The sequence shown here is derived from an EMBL/GenBank/DDBJ whole genome shotgun (WGS) entry which is preliminary data.</text>
</comment>
<organism evidence="4 5">
    <name type="scientific">Vibrio halioticoli NBRC 102217</name>
    <dbReference type="NCBI Taxonomy" id="1219072"/>
    <lineage>
        <taxon>Bacteria</taxon>
        <taxon>Pseudomonadati</taxon>
        <taxon>Pseudomonadota</taxon>
        <taxon>Gammaproteobacteria</taxon>
        <taxon>Vibrionales</taxon>
        <taxon>Vibrionaceae</taxon>
        <taxon>Vibrio</taxon>
    </lineage>
</organism>
<accession>V5FGH1</accession>
<evidence type="ECO:0000313" key="4">
    <source>
        <dbReference type="EMBL" id="GAD88966.1"/>
    </source>
</evidence>
<evidence type="ECO:0000313" key="5">
    <source>
        <dbReference type="Proteomes" id="UP000017800"/>
    </source>
</evidence>
<dbReference type="SUPFAM" id="SSF74853">
    <property type="entry name" value="Lamin A/C globular tail domain"/>
    <property type="match status" value="1"/>
</dbReference>
<dbReference type="SUPFAM" id="SSF56219">
    <property type="entry name" value="DNase I-like"/>
    <property type="match status" value="1"/>
</dbReference>
<dbReference type="NCBIfam" id="NF033681">
    <property type="entry name" value="ExeM_NucH_DNase"/>
    <property type="match status" value="1"/>
</dbReference>
<dbReference type="AlphaFoldDB" id="V5FGH1"/>
<dbReference type="InterPro" id="IPR047971">
    <property type="entry name" value="ExeM-like"/>
</dbReference>
<feature type="signal peptide" evidence="2">
    <location>
        <begin position="1"/>
        <end position="21"/>
    </location>
</feature>
<protein>
    <recommendedName>
        <fullName evidence="3">LTD domain-containing protein</fullName>
    </recommendedName>
</protein>
<dbReference type="eggNOG" id="COG2374">
    <property type="taxonomic scope" value="Bacteria"/>
</dbReference>
<feature type="region of interest" description="Disordered" evidence="1">
    <location>
        <begin position="831"/>
        <end position="878"/>
    </location>
</feature>
<dbReference type="PANTHER" id="PTHR42834:SF1">
    <property type="entry name" value="ENDONUCLEASE_EXONUCLEASE_PHOSPHATASE FAMILY PROTEIN (AFU_ORTHOLOGUE AFUA_3G09210)"/>
    <property type="match status" value="1"/>
</dbReference>
<evidence type="ECO:0000256" key="1">
    <source>
        <dbReference type="SAM" id="MobiDB-lite"/>
    </source>
</evidence>
<feature type="compositionally biased region" description="Acidic residues" evidence="1">
    <location>
        <begin position="835"/>
        <end position="855"/>
    </location>
</feature>
<dbReference type="OrthoDB" id="9800417at2"/>
<dbReference type="EMBL" id="BAUJ01000013">
    <property type="protein sequence ID" value="GAD88966.1"/>
    <property type="molecule type" value="Genomic_DNA"/>
</dbReference>